<sequence>QYIVKFNVFLTMFDKDYLEKIRIEKEKWEEKLKESKERDVKFVTDSEIPIKRLYTPLDVKGDYLDTVNFPGQEPFTRGVYPSMYRGRLWTMRLFSGHGTPEETNLRWKYLYENGAGKTTTIRLLTGIFKLDDQASIEIFNEDITKNPNKYKMNFGIVPEVSNAFSDYTVWQNLNFSGGIYGISKEAIEIRAKKLLNQFDLIEKRHSKTKTLS</sequence>
<keyword evidence="4" id="KW-0067">ATP-binding</keyword>
<organism evidence="6">
    <name type="scientific">marine sediment metagenome</name>
    <dbReference type="NCBI Taxonomy" id="412755"/>
    <lineage>
        <taxon>unclassified sequences</taxon>
        <taxon>metagenomes</taxon>
        <taxon>ecological metagenomes</taxon>
    </lineage>
</organism>
<dbReference type="AlphaFoldDB" id="X1D9J5"/>
<dbReference type="InterPro" id="IPR006099">
    <property type="entry name" value="MeMalonylCoA_mutase_a/b_cat"/>
</dbReference>
<dbReference type="SUPFAM" id="SSF51703">
    <property type="entry name" value="Cobalamin (vitamin B12)-dependent enzymes"/>
    <property type="match status" value="1"/>
</dbReference>
<evidence type="ECO:0000259" key="5">
    <source>
        <dbReference type="Pfam" id="PF01642"/>
    </source>
</evidence>
<protein>
    <recommendedName>
        <fullName evidence="5">Methylmalonyl-CoA mutase alpha/beta chain catalytic domain-containing protein</fullName>
    </recommendedName>
</protein>
<reference evidence="6" key="1">
    <citation type="journal article" date="2014" name="Front. Microbiol.">
        <title>High frequency of phylogenetically diverse reductive dehalogenase-homologous genes in deep subseafloor sedimentary metagenomes.</title>
        <authorList>
            <person name="Kawai M."/>
            <person name="Futagami T."/>
            <person name="Toyoda A."/>
            <person name="Takaki Y."/>
            <person name="Nishi S."/>
            <person name="Hori S."/>
            <person name="Arai W."/>
            <person name="Tsubouchi T."/>
            <person name="Morono Y."/>
            <person name="Uchiyama I."/>
            <person name="Ito T."/>
            <person name="Fujiyama A."/>
            <person name="Inagaki F."/>
            <person name="Takami H."/>
        </authorList>
    </citation>
    <scope>NUCLEOTIDE SEQUENCE</scope>
    <source>
        <strain evidence="6">Expedition CK06-06</strain>
    </source>
</reference>
<dbReference type="PANTHER" id="PTHR42711:SF5">
    <property type="entry name" value="ABC TRANSPORTER ATP-BINDING PROTEIN NATA"/>
    <property type="match status" value="1"/>
</dbReference>
<comment type="caution">
    <text evidence="6">The sequence shown here is derived from an EMBL/GenBank/DDBJ whole genome shotgun (WGS) entry which is preliminary data.</text>
</comment>
<dbReference type="GO" id="GO:0031419">
    <property type="term" value="F:cobalamin binding"/>
    <property type="evidence" value="ECO:0007669"/>
    <property type="project" value="InterPro"/>
</dbReference>
<evidence type="ECO:0000256" key="3">
    <source>
        <dbReference type="ARBA" id="ARBA00022741"/>
    </source>
</evidence>
<dbReference type="InterPro" id="IPR050763">
    <property type="entry name" value="ABC_transporter_ATP-binding"/>
</dbReference>
<feature type="domain" description="Methylmalonyl-CoA mutase alpha/beta chain catalytic" evidence="5">
    <location>
        <begin position="44"/>
        <end position="115"/>
    </location>
</feature>
<dbReference type="PANTHER" id="PTHR42711">
    <property type="entry name" value="ABC TRANSPORTER ATP-BINDING PROTEIN"/>
    <property type="match status" value="1"/>
</dbReference>
<dbReference type="Pfam" id="PF01642">
    <property type="entry name" value="MM_CoA_mutase"/>
    <property type="match status" value="1"/>
</dbReference>
<evidence type="ECO:0000256" key="1">
    <source>
        <dbReference type="ARBA" id="ARBA00005417"/>
    </source>
</evidence>
<evidence type="ECO:0000256" key="4">
    <source>
        <dbReference type="ARBA" id="ARBA00022840"/>
    </source>
</evidence>
<dbReference type="SUPFAM" id="SSF52540">
    <property type="entry name" value="P-loop containing nucleoside triphosphate hydrolases"/>
    <property type="match status" value="1"/>
</dbReference>
<dbReference type="Gene3D" id="3.20.20.240">
    <property type="entry name" value="Methylmalonyl-CoA mutase"/>
    <property type="match status" value="1"/>
</dbReference>
<accession>X1D9J5</accession>
<evidence type="ECO:0000256" key="2">
    <source>
        <dbReference type="ARBA" id="ARBA00022448"/>
    </source>
</evidence>
<dbReference type="InterPro" id="IPR027417">
    <property type="entry name" value="P-loop_NTPase"/>
</dbReference>
<keyword evidence="2" id="KW-0813">Transport</keyword>
<feature type="non-terminal residue" evidence="6">
    <location>
        <position position="212"/>
    </location>
</feature>
<dbReference type="EMBL" id="BART01034462">
    <property type="protein sequence ID" value="GAH17441.1"/>
    <property type="molecule type" value="Genomic_DNA"/>
</dbReference>
<gene>
    <name evidence="6" type="ORF">S01H4_58889</name>
</gene>
<feature type="non-terminal residue" evidence="6">
    <location>
        <position position="1"/>
    </location>
</feature>
<proteinExistence type="inferred from homology"/>
<comment type="similarity">
    <text evidence="1">Belongs to the ABC transporter superfamily.</text>
</comment>
<dbReference type="GO" id="GO:0016887">
    <property type="term" value="F:ATP hydrolysis activity"/>
    <property type="evidence" value="ECO:0007669"/>
    <property type="project" value="InterPro"/>
</dbReference>
<dbReference type="InterPro" id="IPR016176">
    <property type="entry name" value="Cbl-dep_enz_cat"/>
</dbReference>
<evidence type="ECO:0000313" key="6">
    <source>
        <dbReference type="EMBL" id="GAH17441.1"/>
    </source>
</evidence>
<keyword evidence="3" id="KW-0547">Nucleotide-binding</keyword>
<name>X1D9J5_9ZZZZ</name>
<dbReference type="GO" id="GO:0005524">
    <property type="term" value="F:ATP binding"/>
    <property type="evidence" value="ECO:0007669"/>
    <property type="project" value="UniProtKB-KW"/>
</dbReference>
<dbReference type="GO" id="GO:0016866">
    <property type="term" value="F:intramolecular transferase activity"/>
    <property type="evidence" value="ECO:0007669"/>
    <property type="project" value="InterPro"/>
</dbReference>